<protein>
    <recommendedName>
        <fullName evidence="3">Restriction endonuclease</fullName>
    </recommendedName>
</protein>
<evidence type="ECO:0000313" key="2">
    <source>
        <dbReference type="Proteomes" id="UP001223547"/>
    </source>
</evidence>
<accession>A0ABT7HEQ8</accession>
<proteinExistence type="predicted"/>
<evidence type="ECO:0008006" key="3">
    <source>
        <dbReference type="Google" id="ProtNLM"/>
    </source>
</evidence>
<dbReference type="RefSeq" id="WP_285368166.1">
    <property type="nucleotide sequence ID" value="NZ_JASSQD010000001.1"/>
</dbReference>
<sequence length="219" mass="24360">MKNLEAEDLPERMRAAVSEAWLIFSRKVGGGLIPVNKEASMQLQYAYILQQLAPLIIFHEDEATRVELEAGVNVDGTNREIDLLFTGQGPGGVHKIAIEMKCYRTKAASGGNRGATDIFMKDLYFDIFLLERYVASGIATQGVSLVMNDMARLVNPKNKSSKCWAYDTSQGAQFGPHTFDTPIGGKAVSFRLERHYQLAWQQYGGFWFLEVEGQSANAI</sequence>
<evidence type="ECO:0000313" key="1">
    <source>
        <dbReference type="EMBL" id="MDK9558051.1"/>
    </source>
</evidence>
<name>A0ABT7HEQ8_9GAMM</name>
<dbReference type="Proteomes" id="UP001223547">
    <property type="component" value="Unassembled WGS sequence"/>
</dbReference>
<comment type="caution">
    <text evidence="1">The sequence shown here is derived from an EMBL/GenBank/DDBJ whole genome shotgun (WGS) entry which is preliminary data.</text>
</comment>
<keyword evidence="2" id="KW-1185">Reference proteome</keyword>
<gene>
    <name evidence="1" type="ORF">QQF73_10495</name>
</gene>
<reference evidence="1 2" key="1">
    <citation type="submission" date="2023-05" db="EMBL/GenBank/DDBJ databases">
        <title>Marinobacter albus sp. nov., a marine bacterium isolated from sand in a coastal intertidal zone of huludao.</title>
        <authorList>
            <person name="Deng T."/>
        </authorList>
    </citation>
    <scope>NUCLEOTIDE SEQUENCE [LARGE SCALE GENOMIC DNA]</scope>
    <source>
        <strain evidence="1 2">M216</strain>
    </source>
</reference>
<dbReference type="EMBL" id="JASSQD010000001">
    <property type="protein sequence ID" value="MDK9558051.1"/>
    <property type="molecule type" value="Genomic_DNA"/>
</dbReference>
<organism evidence="1 2">
    <name type="scientific">Marinobacter albus</name>
    <dbReference type="NCBI Taxonomy" id="3030833"/>
    <lineage>
        <taxon>Bacteria</taxon>
        <taxon>Pseudomonadati</taxon>
        <taxon>Pseudomonadota</taxon>
        <taxon>Gammaproteobacteria</taxon>
        <taxon>Pseudomonadales</taxon>
        <taxon>Marinobacteraceae</taxon>
        <taxon>Marinobacter</taxon>
    </lineage>
</organism>